<gene>
    <name evidence="11" type="ORF">CcCBS67573_g04131</name>
</gene>
<evidence type="ECO:0000256" key="7">
    <source>
        <dbReference type="ARBA" id="ARBA00022927"/>
    </source>
</evidence>
<organism evidence="11 12">
    <name type="scientific">Chytriomyces confervae</name>
    <dbReference type="NCBI Taxonomy" id="246404"/>
    <lineage>
        <taxon>Eukaryota</taxon>
        <taxon>Fungi</taxon>
        <taxon>Fungi incertae sedis</taxon>
        <taxon>Chytridiomycota</taxon>
        <taxon>Chytridiomycota incertae sedis</taxon>
        <taxon>Chytridiomycetes</taxon>
        <taxon>Chytridiales</taxon>
        <taxon>Chytriomycetaceae</taxon>
        <taxon>Chytriomyces</taxon>
    </lineage>
</organism>
<feature type="compositionally biased region" description="Low complexity" evidence="9">
    <location>
        <begin position="55"/>
        <end position="65"/>
    </location>
</feature>
<comment type="caution">
    <text evidence="11">The sequence shown here is derived from an EMBL/GenBank/DDBJ whole genome shotgun (WGS) entry which is preliminary data.</text>
</comment>
<proteinExistence type="inferred from homology"/>
<dbReference type="Gene3D" id="1.10.1280.10">
    <property type="entry name" value="Di-copper center containing domain from catechol oxidase"/>
    <property type="match status" value="2"/>
</dbReference>
<dbReference type="GO" id="GO:0016491">
    <property type="term" value="F:oxidoreductase activity"/>
    <property type="evidence" value="ECO:0007669"/>
    <property type="project" value="InterPro"/>
</dbReference>
<dbReference type="Pfam" id="PF21192">
    <property type="entry name" value="OB_NMD3"/>
    <property type="match status" value="1"/>
</dbReference>
<comment type="subcellular location">
    <subcellularLocation>
        <location evidence="2">Cytoplasm</location>
    </subcellularLocation>
    <subcellularLocation>
        <location evidence="1">Nucleus</location>
    </subcellularLocation>
</comment>
<evidence type="ECO:0000313" key="12">
    <source>
        <dbReference type="Proteomes" id="UP000320333"/>
    </source>
</evidence>
<feature type="region of interest" description="Disordered" evidence="9">
    <location>
        <begin position="220"/>
        <end position="340"/>
    </location>
</feature>
<dbReference type="GO" id="GO:0043023">
    <property type="term" value="F:ribosomal large subunit binding"/>
    <property type="evidence" value="ECO:0007669"/>
    <property type="project" value="InterPro"/>
</dbReference>
<keyword evidence="12" id="KW-1185">Reference proteome</keyword>
<dbReference type="InterPro" id="IPR008922">
    <property type="entry name" value="Di-copper_centre_dom_sf"/>
</dbReference>
<name>A0A507FEE5_9FUNG</name>
<dbReference type="AlphaFoldDB" id="A0A507FEE5"/>
<dbReference type="InterPro" id="IPR007064">
    <property type="entry name" value="Nmd3_N"/>
</dbReference>
<dbReference type="GO" id="GO:0000055">
    <property type="term" value="P:ribosomal large subunit export from nucleus"/>
    <property type="evidence" value="ECO:0007669"/>
    <property type="project" value="TreeGrafter"/>
</dbReference>
<comment type="similarity">
    <text evidence="3">Belongs to the NMD3 family.</text>
</comment>
<feature type="domain" description="Tyrosinase copper-binding" evidence="10">
    <location>
        <begin position="1171"/>
        <end position="1182"/>
    </location>
</feature>
<feature type="compositionally biased region" description="Acidic residues" evidence="9">
    <location>
        <begin position="873"/>
        <end position="887"/>
    </location>
</feature>
<dbReference type="PANTHER" id="PTHR12746:SF2">
    <property type="entry name" value="60S RIBOSOMAL EXPORT PROTEIN NMD3"/>
    <property type="match status" value="1"/>
</dbReference>
<dbReference type="Pfam" id="PF21193">
    <property type="entry name" value="NMD_SH3"/>
    <property type="match status" value="1"/>
</dbReference>
<keyword evidence="8" id="KW-0539">Nucleus</keyword>
<feature type="compositionally biased region" description="Polar residues" evidence="9">
    <location>
        <begin position="228"/>
        <end position="248"/>
    </location>
</feature>
<dbReference type="STRING" id="246404.A0A507FEE5"/>
<keyword evidence="6" id="KW-0963">Cytoplasm</keyword>
<evidence type="ECO:0000256" key="8">
    <source>
        <dbReference type="ARBA" id="ARBA00023242"/>
    </source>
</evidence>
<dbReference type="OrthoDB" id="203821at2759"/>
<reference evidence="11 12" key="1">
    <citation type="journal article" date="2019" name="Sci. Rep.">
        <title>Comparative genomics of chytrid fungi reveal insights into the obligate biotrophic and pathogenic lifestyle of Synchytrium endobioticum.</title>
        <authorList>
            <person name="van de Vossenberg B.T.L.H."/>
            <person name="Warris S."/>
            <person name="Nguyen H.D.T."/>
            <person name="van Gent-Pelzer M.P.E."/>
            <person name="Joly D.L."/>
            <person name="van de Geest H.C."/>
            <person name="Bonants P.J.M."/>
            <person name="Smith D.S."/>
            <person name="Levesque C.A."/>
            <person name="van der Lee T.A.J."/>
        </authorList>
    </citation>
    <scope>NUCLEOTIDE SEQUENCE [LARGE SCALE GENOMIC DNA]</scope>
    <source>
        <strain evidence="11 12">CBS 675.73</strain>
    </source>
</reference>
<dbReference type="InterPro" id="IPR048899">
    <property type="entry name" value="NMD_SH3"/>
</dbReference>
<dbReference type="Pfam" id="PF04981">
    <property type="entry name" value="NMD3"/>
    <property type="match status" value="1"/>
</dbReference>
<evidence type="ECO:0000256" key="9">
    <source>
        <dbReference type="SAM" id="MobiDB-lite"/>
    </source>
</evidence>
<dbReference type="InterPro" id="IPR039768">
    <property type="entry name" value="Nmd3"/>
</dbReference>
<feature type="region of interest" description="Disordered" evidence="9">
    <location>
        <begin position="168"/>
        <end position="196"/>
    </location>
</feature>
<keyword evidence="5" id="KW-0813">Transport</keyword>
<evidence type="ECO:0000256" key="2">
    <source>
        <dbReference type="ARBA" id="ARBA00004496"/>
    </source>
</evidence>
<dbReference type="InterPro" id="IPR002227">
    <property type="entry name" value="Tyrosinase_Cu-bd"/>
</dbReference>
<dbReference type="Pfam" id="PF00264">
    <property type="entry name" value="Tyrosinase"/>
    <property type="match status" value="2"/>
</dbReference>
<evidence type="ECO:0000313" key="11">
    <source>
        <dbReference type="EMBL" id="TPX74604.1"/>
    </source>
</evidence>
<dbReference type="GO" id="GO:0015031">
    <property type="term" value="P:protein transport"/>
    <property type="evidence" value="ECO:0007669"/>
    <property type="project" value="UniProtKB-KW"/>
</dbReference>
<evidence type="ECO:0000256" key="5">
    <source>
        <dbReference type="ARBA" id="ARBA00022448"/>
    </source>
</evidence>
<evidence type="ECO:0000256" key="4">
    <source>
        <dbReference type="ARBA" id="ARBA00017035"/>
    </source>
</evidence>
<dbReference type="InterPro" id="IPR048898">
    <property type="entry name" value="OB_NMD3"/>
</dbReference>
<feature type="compositionally biased region" description="Basic residues" evidence="9">
    <location>
        <begin position="283"/>
        <end position="292"/>
    </location>
</feature>
<dbReference type="PRINTS" id="PR00092">
    <property type="entry name" value="TYROSINASE"/>
</dbReference>
<dbReference type="GO" id="GO:0005737">
    <property type="term" value="C:cytoplasm"/>
    <property type="evidence" value="ECO:0007669"/>
    <property type="project" value="UniProtKB-SubCell"/>
</dbReference>
<keyword evidence="7" id="KW-0653">Protein transport</keyword>
<dbReference type="PROSITE" id="PS00498">
    <property type="entry name" value="TYROSINASE_2"/>
    <property type="match status" value="1"/>
</dbReference>
<evidence type="ECO:0000256" key="3">
    <source>
        <dbReference type="ARBA" id="ARBA00009794"/>
    </source>
</evidence>
<dbReference type="GO" id="GO:0005634">
    <property type="term" value="C:nucleus"/>
    <property type="evidence" value="ECO:0007669"/>
    <property type="project" value="UniProtKB-SubCell"/>
</dbReference>
<accession>A0A507FEE5</accession>
<evidence type="ECO:0000259" key="10">
    <source>
        <dbReference type="PROSITE" id="PS00498"/>
    </source>
</evidence>
<protein>
    <recommendedName>
        <fullName evidence="4">60S ribosomal export protein NMD3</fullName>
    </recommendedName>
</protein>
<dbReference type="Proteomes" id="UP000320333">
    <property type="component" value="Unassembled WGS sequence"/>
</dbReference>
<feature type="region of interest" description="Disordered" evidence="9">
    <location>
        <begin position="859"/>
        <end position="887"/>
    </location>
</feature>
<dbReference type="EMBL" id="QEAP01000117">
    <property type="protein sequence ID" value="TPX74604.1"/>
    <property type="molecule type" value="Genomic_DNA"/>
</dbReference>
<sequence length="1256" mass="139385">MHQRSPLLATTTSTDHFEYLAVPNSAKTAIPLSRSKPSANASFSPHKIHNPHQVTPTPRSKPKTPSALSLIAPQLQPQYIHSSGEHPLKSFRYNTSSPSLKTTKMFEAPSLELHSRIYSGHSNALAALLRKQQMSSSRLHTSGKHGSSLSLNHPATLQPAVAGISTGKSKSGEIAVESQGPQLTEENLKQHSKLTRNQPMSFVERISIWRRSLPDHFEDEQTLRDSIQRSSSPKNSATKWKTSAAPNSRDSHPSPTVGDVKRSLASATAWVPGGNNNNTASSSKRKHERKALRPLPSLGSLGAEQGKGKQSNTQLAAKGTEASAANVPEGGKPSAAGATGSGRGKLLCCLKVEIKTGVFRMLPVHENDDAHELSLEFCKTNHLMNSVEALKNHMSHDHVDFHNHNPTLTEQRILCASCGTVIAPNPANMCINCIRSDVDITEGIPKQATIHYCKGCDRYLQPPNVWVVAELESKELLTLCLKKLRGLSKVRLVDAGFIWTEPHSRRVKVKLTIQKEVFANTILQQVFVVEYMVSTQQCEECTRVAAQLTWKAVVQVRQKVSHKRTFLWLEQVILKHNAHQNTTNIKEAKDGIDFYYTSRSHAIRMVEFLQSVVPAKLKTSEQLISQDIHSGTANYKFSYSLEIVPICKDDLFVLPTKVAKSLSDISPLVICSRVSNSLSVLDPNTLKISDMRNTVYWDNPCIALSGVTDLVEFYVIDVQHERVHNGRFGLATAEVSRSKDLSQTYLVRTHLGNILRPGDHVLGYDLRNANFNDENWDKFITKKNAVPDIVLVRKSYPNARKKLKGRSWKLKTITVEEEVEAMGKSKAEKAKADQDYELFLRDIEEDPELRGMMNLYKQPSKHNAHGASTDAMQDGDDSDEEPEEDFPEINEDELLEELMDGMAIGDEVDEGADEGDAEVTDEEQMQPTVMKSAVLLLFIAVAAVLSSPLPAQQQQPRSIERRYNYATSSNAFHYAGPLQHSSAHGACSAPAVRKEWRTLSPELQSNYLDAVTCLMHTPSLLTNDSSISRSVFEDFSYIHFTVVSRVHGTAQFLPWHRTLILLFEFALQDFCSYKGTLPYWDWTKDASAMHNSPIFSETAFGGNGNGSNPSCVQNGRFASQTALMGHTKPQALVQNGGRWEFFHPQVYLGPHSAVHNGIGGDFGNPPAAGNDPLFFIHHAMLDKVWNDWQDENPQFANSYSGALDPDDSGDMDAQVTDFLADLPPDGPTNGRTLIPEIRVQETLWSDGGGWFCYIYE</sequence>
<feature type="region of interest" description="Disordered" evidence="9">
    <location>
        <begin position="31"/>
        <end position="65"/>
    </location>
</feature>
<evidence type="ECO:0000256" key="1">
    <source>
        <dbReference type="ARBA" id="ARBA00004123"/>
    </source>
</evidence>
<evidence type="ECO:0000256" key="6">
    <source>
        <dbReference type="ARBA" id="ARBA00022490"/>
    </source>
</evidence>
<dbReference type="SUPFAM" id="SSF48056">
    <property type="entry name" value="Di-copper centre-containing domain"/>
    <property type="match status" value="1"/>
</dbReference>
<dbReference type="PANTHER" id="PTHR12746">
    <property type="entry name" value="NONSENSE-MEDIATED MRNA DECAY PROTEIN 3"/>
    <property type="match status" value="1"/>
</dbReference>